<proteinExistence type="inferred from homology"/>
<sequence>MVGDEYNWKIPSAGNDDDLDQGGGKNKIKIKKKMKTPKGHIVVYVGEEMRRFFVPISCLKNPQFQELLQQSADVYGFDHGQGGILLPCNVPLFSGSSTSNPPSRRRRHRHDSYLYIDTRQALIFCV</sequence>
<dbReference type="Pfam" id="PF02519">
    <property type="entry name" value="Auxin_inducible"/>
    <property type="match status" value="1"/>
</dbReference>
<organism evidence="3">
    <name type="scientific">Sesamum calycinum</name>
    <dbReference type="NCBI Taxonomy" id="2727403"/>
    <lineage>
        <taxon>Eukaryota</taxon>
        <taxon>Viridiplantae</taxon>
        <taxon>Streptophyta</taxon>
        <taxon>Embryophyta</taxon>
        <taxon>Tracheophyta</taxon>
        <taxon>Spermatophyta</taxon>
        <taxon>Magnoliopsida</taxon>
        <taxon>eudicotyledons</taxon>
        <taxon>Gunneridae</taxon>
        <taxon>Pentapetalae</taxon>
        <taxon>asterids</taxon>
        <taxon>lamiids</taxon>
        <taxon>Lamiales</taxon>
        <taxon>Pedaliaceae</taxon>
        <taxon>Sesamum</taxon>
    </lineage>
</organism>
<dbReference type="AlphaFoldDB" id="A0AAW2PLL2"/>
<reference evidence="3" key="2">
    <citation type="journal article" date="2024" name="Plant">
        <title>Genomic evolution and insights into agronomic trait innovations of Sesamum species.</title>
        <authorList>
            <person name="Miao H."/>
            <person name="Wang L."/>
            <person name="Qu L."/>
            <person name="Liu H."/>
            <person name="Sun Y."/>
            <person name="Le M."/>
            <person name="Wang Q."/>
            <person name="Wei S."/>
            <person name="Zheng Y."/>
            <person name="Lin W."/>
            <person name="Duan Y."/>
            <person name="Cao H."/>
            <person name="Xiong S."/>
            <person name="Wang X."/>
            <person name="Wei L."/>
            <person name="Li C."/>
            <person name="Ma Q."/>
            <person name="Ju M."/>
            <person name="Zhao R."/>
            <person name="Li G."/>
            <person name="Mu C."/>
            <person name="Tian Q."/>
            <person name="Mei H."/>
            <person name="Zhang T."/>
            <person name="Gao T."/>
            <person name="Zhang H."/>
        </authorList>
    </citation>
    <scope>NUCLEOTIDE SEQUENCE</scope>
    <source>
        <strain evidence="3">KEN8</strain>
    </source>
</reference>
<comment type="caution">
    <text evidence="3">The sequence shown here is derived from an EMBL/GenBank/DDBJ whole genome shotgun (WGS) entry which is preliminary data.</text>
</comment>
<evidence type="ECO:0000256" key="2">
    <source>
        <dbReference type="SAM" id="MobiDB-lite"/>
    </source>
</evidence>
<dbReference type="GO" id="GO:0009733">
    <property type="term" value="P:response to auxin"/>
    <property type="evidence" value="ECO:0007669"/>
    <property type="project" value="InterPro"/>
</dbReference>
<dbReference type="PANTHER" id="PTHR31929">
    <property type="entry name" value="SAUR-LIKE AUXIN-RESPONSIVE PROTEIN FAMILY-RELATED"/>
    <property type="match status" value="1"/>
</dbReference>
<reference evidence="3" key="1">
    <citation type="submission" date="2020-06" db="EMBL/GenBank/DDBJ databases">
        <authorList>
            <person name="Li T."/>
            <person name="Hu X."/>
            <person name="Zhang T."/>
            <person name="Song X."/>
            <person name="Zhang H."/>
            <person name="Dai N."/>
            <person name="Sheng W."/>
            <person name="Hou X."/>
            <person name="Wei L."/>
        </authorList>
    </citation>
    <scope>NUCLEOTIDE SEQUENCE</scope>
    <source>
        <strain evidence="3">KEN8</strain>
        <tissue evidence="3">Leaf</tissue>
    </source>
</reference>
<dbReference type="EMBL" id="JACGWM010000008">
    <property type="protein sequence ID" value="KAL0357079.1"/>
    <property type="molecule type" value="Genomic_DNA"/>
</dbReference>
<evidence type="ECO:0000256" key="1">
    <source>
        <dbReference type="ARBA" id="ARBA00006974"/>
    </source>
</evidence>
<feature type="region of interest" description="Disordered" evidence="2">
    <location>
        <begin position="12"/>
        <end position="31"/>
    </location>
</feature>
<comment type="similarity">
    <text evidence="1">Belongs to the ARG7 family.</text>
</comment>
<gene>
    <name evidence="3" type="ORF">Scaly_1393600</name>
</gene>
<protein>
    <submittedName>
        <fullName evidence="3">Auxin-induced protein X10A</fullName>
    </submittedName>
</protein>
<accession>A0AAW2PLL2</accession>
<evidence type="ECO:0000313" key="3">
    <source>
        <dbReference type="EMBL" id="KAL0357079.1"/>
    </source>
</evidence>
<name>A0AAW2PLL2_9LAMI</name>
<dbReference type="InterPro" id="IPR003676">
    <property type="entry name" value="SAUR_fam"/>
</dbReference>